<name>A0A821A017_9BILA</name>
<proteinExistence type="predicted"/>
<evidence type="ECO:0000313" key="2">
    <source>
        <dbReference type="EMBL" id="CAF4565022.1"/>
    </source>
</evidence>
<gene>
    <name evidence="1" type="ORF">FME351_LOCUS7684</name>
    <name evidence="2" type="ORF">TSG867_LOCUS25563</name>
</gene>
<protein>
    <submittedName>
        <fullName evidence="2">Uncharacterized protein</fullName>
    </submittedName>
</protein>
<dbReference type="EMBL" id="CAJOBQ010002525">
    <property type="protein sequence ID" value="CAF4565022.1"/>
    <property type="molecule type" value="Genomic_DNA"/>
</dbReference>
<evidence type="ECO:0000313" key="1">
    <source>
        <dbReference type="EMBL" id="CAF3385800.1"/>
    </source>
</evidence>
<dbReference type="Proteomes" id="UP000663862">
    <property type="component" value="Unassembled WGS sequence"/>
</dbReference>
<comment type="caution">
    <text evidence="2">The sequence shown here is derived from an EMBL/GenBank/DDBJ whole genome shotgun (WGS) entry which is preliminary data.</text>
</comment>
<dbReference type="AlphaFoldDB" id="A0A821A017"/>
<organism evidence="2 3">
    <name type="scientific">Rotaria socialis</name>
    <dbReference type="NCBI Taxonomy" id="392032"/>
    <lineage>
        <taxon>Eukaryota</taxon>
        <taxon>Metazoa</taxon>
        <taxon>Spiralia</taxon>
        <taxon>Gnathifera</taxon>
        <taxon>Rotifera</taxon>
        <taxon>Eurotatoria</taxon>
        <taxon>Bdelloidea</taxon>
        <taxon>Philodinida</taxon>
        <taxon>Philodinidae</taxon>
        <taxon>Rotaria</taxon>
    </lineage>
</organism>
<dbReference type="Proteomes" id="UP000663869">
    <property type="component" value="Unassembled WGS sequence"/>
</dbReference>
<dbReference type="EMBL" id="CAJNYU010000719">
    <property type="protein sequence ID" value="CAF3385800.1"/>
    <property type="molecule type" value="Genomic_DNA"/>
</dbReference>
<feature type="non-terminal residue" evidence="2">
    <location>
        <position position="1"/>
    </location>
</feature>
<accession>A0A821A017</accession>
<sequence>HGIRGIAVLRYCGIRGIRGIAVLRYYGIAVLEDCEPRDVESVDESLN</sequence>
<reference evidence="2" key="1">
    <citation type="submission" date="2021-02" db="EMBL/GenBank/DDBJ databases">
        <authorList>
            <person name="Nowell W R."/>
        </authorList>
    </citation>
    <scope>NUCLEOTIDE SEQUENCE</scope>
</reference>
<evidence type="ECO:0000313" key="3">
    <source>
        <dbReference type="Proteomes" id="UP000663862"/>
    </source>
</evidence>